<dbReference type="EMBL" id="MN740955">
    <property type="protein sequence ID" value="QHU19791.1"/>
    <property type="molecule type" value="Genomic_DNA"/>
</dbReference>
<proteinExistence type="predicted"/>
<protein>
    <submittedName>
        <fullName evidence="1">Uncharacterized protein</fullName>
    </submittedName>
</protein>
<sequence length="80" mass="9714">MTLYRIEYKNINFICVATVCCPLSMSLYHCYNLRKINDSNNKYYMQQKELLNWINEEDNMYIVNGEQNKTVKHQRINRSL</sequence>
<reference evidence="1" key="1">
    <citation type="journal article" date="2020" name="Nature">
        <title>Giant virus diversity and host interactions through global metagenomics.</title>
        <authorList>
            <person name="Schulz F."/>
            <person name="Roux S."/>
            <person name="Paez-Espino D."/>
            <person name="Jungbluth S."/>
            <person name="Walsh D.A."/>
            <person name="Denef V.J."/>
            <person name="McMahon K.D."/>
            <person name="Konstantinidis K.T."/>
            <person name="Eloe-Fadrosh E.A."/>
            <person name="Kyrpides N.C."/>
            <person name="Woyke T."/>
        </authorList>
    </citation>
    <scope>NUCLEOTIDE SEQUENCE</scope>
    <source>
        <strain evidence="1">GVMAG-S-3300013014-113</strain>
    </source>
</reference>
<accession>A0A6C0KRH3</accession>
<evidence type="ECO:0000313" key="1">
    <source>
        <dbReference type="EMBL" id="QHU19791.1"/>
    </source>
</evidence>
<organism evidence="1">
    <name type="scientific">viral metagenome</name>
    <dbReference type="NCBI Taxonomy" id="1070528"/>
    <lineage>
        <taxon>unclassified sequences</taxon>
        <taxon>metagenomes</taxon>
        <taxon>organismal metagenomes</taxon>
    </lineage>
</organism>
<name>A0A6C0KRH3_9ZZZZ</name>
<dbReference type="AlphaFoldDB" id="A0A6C0KRH3"/>